<gene>
    <name evidence="3" type="ORF">ACHKAR_08665</name>
</gene>
<reference evidence="3 4" key="1">
    <citation type="journal article" date="2013" name="Int. J. Syst. Evol. Microbiol.">
        <title>Marinoscillum luteum sp. nov., isolated from marine sediment.</title>
        <authorList>
            <person name="Cha I.T."/>
            <person name="Park S.J."/>
            <person name="Kim S.J."/>
            <person name="Kim J.G."/>
            <person name="Jung M.Y."/>
            <person name="Shin K.S."/>
            <person name="Kwon K.K."/>
            <person name="Yang S.H."/>
            <person name="Seo Y.S."/>
            <person name="Rhee S.K."/>
        </authorList>
    </citation>
    <scope>NUCLEOTIDE SEQUENCE [LARGE SCALE GENOMIC DNA]</scope>
    <source>
        <strain evidence="3 4">KCTC 23939</strain>
    </source>
</reference>
<keyword evidence="4" id="KW-1185">Reference proteome</keyword>
<dbReference type="InterPro" id="IPR052698">
    <property type="entry name" value="MoCofactor_Util/Proc"/>
</dbReference>
<evidence type="ECO:0000313" key="3">
    <source>
        <dbReference type="EMBL" id="MFH6983507.1"/>
    </source>
</evidence>
<protein>
    <submittedName>
        <fullName evidence="3">XdhC family protein</fullName>
    </submittedName>
</protein>
<sequence>MKEVKHIIEAYEKIDFSARKVVLATVVRVAGSSYRNPGARMLIMDNGQWVGSISGGCLEGDAMRKARQVMRSQQPMLVTYDTMDDDHNELRIGLGCNGVVDVLLEPVAAPGESHSLDHLRGLLTLSSLGVAALVYHSDDHHIIPGERLLLLNDEGLNADYCSAALTDIIGEDLPTILTSRKSATRSYPVDGGTLEVLFEVVEPSIEVLIFGAGADAQPVVNLAKSLGWRVTISDECIAHLAPVHFPMADQLVSCQRGFVNREITVSPYTAIVLMSHNYDYDLEVLKQIVKSEAPYIGILGPKKRADKLFAALEAANINLTEQDLQRIHSPIGLDIGAETADEIALSILSEVLAKFAGRSGGFLKYHKGPIHKRQGVDDQVFKQVYLHSEDDQQQIG</sequence>
<dbReference type="PANTHER" id="PTHR30388">
    <property type="entry name" value="ALDEHYDE OXIDOREDUCTASE MOLYBDENUM COFACTOR ASSEMBLY PROTEIN"/>
    <property type="match status" value="1"/>
</dbReference>
<dbReference type="Pfam" id="PF13478">
    <property type="entry name" value="XdhC_C"/>
    <property type="match status" value="1"/>
</dbReference>
<evidence type="ECO:0000313" key="4">
    <source>
        <dbReference type="Proteomes" id="UP001610063"/>
    </source>
</evidence>
<accession>A0ABW7N7C7</accession>
<dbReference type="EMBL" id="JBIPKE010000015">
    <property type="protein sequence ID" value="MFH6983507.1"/>
    <property type="molecule type" value="Genomic_DNA"/>
</dbReference>
<proteinExistence type="predicted"/>
<organism evidence="3 4">
    <name type="scientific">Marinoscillum luteum</name>
    <dbReference type="NCBI Taxonomy" id="861051"/>
    <lineage>
        <taxon>Bacteria</taxon>
        <taxon>Pseudomonadati</taxon>
        <taxon>Bacteroidota</taxon>
        <taxon>Cytophagia</taxon>
        <taxon>Cytophagales</taxon>
        <taxon>Reichenbachiellaceae</taxon>
        <taxon>Marinoscillum</taxon>
    </lineage>
</organism>
<dbReference type="Pfam" id="PF02625">
    <property type="entry name" value="XdhC_CoxI"/>
    <property type="match status" value="1"/>
</dbReference>
<dbReference type="Proteomes" id="UP001610063">
    <property type="component" value="Unassembled WGS sequence"/>
</dbReference>
<name>A0ABW7N7C7_9BACT</name>
<dbReference type="PANTHER" id="PTHR30388:SF4">
    <property type="entry name" value="MOLYBDENUM COFACTOR INSERTION CHAPERONE PAOD"/>
    <property type="match status" value="1"/>
</dbReference>
<dbReference type="InterPro" id="IPR027051">
    <property type="entry name" value="XdhC_Rossmann_dom"/>
</dbReference>
<feature type="domain" description="XdhC- CoxI" evidence="1">
    <location>
        <begin position="19"/>
        <end position="81"/>
    </location>
</feature>
<evidence type="ECO:0000259" key="1">
    <source>
        <dbReference type="Pfam" id="PF02625"/>
    </source>
</evidence>
<dbReference type="RefSeq" id="WP_395417068.1">
    <property type="nucleotide sequence ID" value="NZ_JBIPKE010000015.1"/>
</dbReference>
<feature type="domain" description="XdhC Rossmann" evidence="2">
    <location>
        <begin position="207"/>
        <end position="351"/>
    </location>
</feature>
<dbReference type="Gene3D" id="3.40.50.720">
    <property type="entry name" value="NAD(P)-binding Rossmann-like Domain"/>
    <property type="match status" value="1"/>
</dbReference>
<dbReference type="InterPro" id="IPR003777">
    <property type="entry name" value="XdhC_CoxI"/>
</dbReference>
<evidence type="ECO:0000259" key="2">
    <source>
        <dbReference type="Pfam" id="PF13478"/>
    </source>
</evidence>
<comment type="caution">
    <text evidence="3">The sequence shown here is derived from an EMBL/GenBank/DDBJ whole genome shotgun (WGS) entry which is preliminary data.</text>
</comment>